<dbReference type="Gene3D" id="3.60.21.10">
    <property type="match status" value="1"/>
</dbReference>
<dbReference type="PANTHER" id="PTHR10340:SF27">
    <property type="entry name" value="ACL091CP"/>
    <property type="match status" value="1"/>
</dbReference>
<dbReference type="CDD" id="cd00842">
    <property type="entry name" value="MPP_ASMase"/>
    <property type="match status" value="1"/>
</dbReference>
<organism evidence="5 6">
    <name type="scientific">Rhinocladiella mackenziei CBS 650.93</name>
    <dbReference type="NCBI Taxonomy" id="1442369"/>
    <lineage>
        <taxon>Eukaryota</taxon>
        <taxon>Fungi</taxon>
        <taxon>Dikarya</taxon>
        <taxon>Ascomycota</taxon>
        <taxon>Pezizomycotina</taxon>
        <taxon>Eurotiomycetes</taxon>
        <taxon>Chaetothyriomycetidae</taxon>
        <taxon>Chaetothyriales</taxon>
        <taxon>Herpotrichiellaceae</taxon>
        <taxon>Rhinocladiella</taxon>
    </lineage>
</organism>
<evidence type="ECO:0000313" key="6">
    <source>
        <dbReference type="Proteomes" id="UP000053617"/>
    </source>
</evidence>
<gene>
    <name evidence="5" type="ORF">Z518_04223</name>
</gene>
<evidence type="ECO:0000259" key="4">
    <source>
        <dbReference type="Pfam" id="PF00149"/>
    </source>
</evidence>
<dbReference type="GeneID" id="25292294"/>
<evidence type="ECO:0000256" key="3">
    <source>
        <dbReference type="SAM" id="SignalP"/>
    </source>
</evidence>
<dbReference type="Proteomes" id="UP000053617">
    <property type="component" value="Unassembled WGS sequence"/>
</dbReference>
<feature type="signal peptide" evidence="3">
    <location>
        <begin position="1"/>
        <end position="22"/>
    </location>
</feature>
<accession>A0A0D2H766</accession>
<feature type="chain" id="PRO_5002259285" description="Calcineurin-like phosphoesterase domain-containing protein" evidence="3">
    <location>
        <begin position="23"/>
        <end position="693"/>
    </location>
</feature>
<dbReference type="SUPFAM" id="SSF56300">
    <property type="entry name" value="Metallo-dependent phosphatases"/>
    <property type="match status" value="1"/>
</dbReference>
<dbReference type="HOGENOM" id="CLU_014743_2_1_1"/>
<keyword evidence="1" id="KW-0378">Hydrolase</keyword>
<sequence length="693" mass="76744">MYCPRLFILSALTGCSCHLARAHSSESQLQAYTVPAGFPTSLFSAYYIPPSPTQEPQPIIFDPALNDTYPLELTDPATIPEQNEDPIFFPAPLYTVSNGTAIVADAINRINDIIAGSGSNCSKCISALEVGQYVAQRVPQMVPDMLVDLCISTGFRSNSSCRENYEAQNYGAVWTQVLSLAHVSGSDGQYICNYLSSDFCPRPYTLPSDTSAYFGPKPHHPKMPKPSGKRVKVLHMSDMHIDPRYDVGSEANCSSSFCCRPNVESTSGDLEIPSPLYGAFKCDSPLFLLTSVLESVAPLTGTTHHQKSDDDRLAWGLYTGDLVSHEGQNELSRNYTMYAEFSIYYLLKSYIPSGPIFAALGNHDSNPDGIDSLHSLPGNLGQQQSWNYEHVSSLWQQNDWITPETANEARMHYAAYSINHPKYPKLRIITLNTDFWYRSNLFNYINTTHPDVSGHMKFLAQELQDAEDKNERVWVVGHVLTGWDGTNPLPNPTGGHSMVSRTYSNSQGADLFYQIVDRYSPHVIAGVFFGHTHEDQFMIYYSDNATVQDAAHAVNVGWIGPSVTPLTNLNSGYRMYEVDTGDFSVYNAYTYYSNVSAFGSINASETGPVFKFEYSAREAYPIGWPDDAPLNATYWHQVTEAMAANHTLVSRFNTFQGKTSVKSPNCTSNACAEAKICYMRSGNVALGRSCPQG</sequence>
<dbReference type="VEuPathDB" id="FungiDB:Z518_04223"/>
<dbReference type="InterPro" id="IPR029052">
    <property type="entry name" value="Metallo-depent_PP-like"/>
</dbReference>
<proteinExistence type="predicted"/>
<dbReference type="InterPro" id="IPR041805">
    <property type="entry name" value="ASMase/PPN1_MPP"/>
</dbReference>
<dbReference type="PANTHER" id="PTHR10340">
    <property type="entry name" value="SPHINGOMYELIN PHOSPHODIESTERASE"/>
    <property type="match status" value="1"/>
</dbReference>
<evidence type="ECO:0000256" key="1">
    <source>
        <dbReference type="ARBA" id="ARBA00022801"/>
    </source>
</evidence>
<dbReference type="STRING" id="1442369.A0A0D2H766"/>
<keyword evidence="6" id="KW-1185">Reference proteome</keyword>
<dbReference type="OrthoDB" id="282973at2759"/>
<dbReference type="InterPro" id="IPR004843">
    <property type="entry name" value="Calcineurin-like_PHP"/>
</dbReference>
<protein>
    <recommendedName>
        <fullName evidence="4">Calcineurin-like phosphoesterase domain-containing protein</fullName>
    </recommendedName>
</protein>
<keyword evidence="2" id="KW-0325">Glycoprotein</keyword>
<dbReference type="AlphaFoldDB" id="A0A0D2H766"/>
<dbReference type="RefSeq" id="XP_013273384.1">
    <property type="nucleotide sequence ID" value="XM_013417930.1"/>
</dbReference>
<keyword evidence="3" id="KW-0732">Signal</keyword>
<dbReference type="Pfam" id="PF00149">
    <property type="entry name" value="Metallophos"/>
    <property type="match status" value="1"/>
</dbReference>
<name>A0A0D2H766_9EURO</name>
<evidence type="ECO:0000256" key="2">
    <source>
        <dbReference type="ARBA" id="ARBA00023180"/>
    </source>
</evidence>
<dbReference type="EMBL" id="KN847477">
    <property type="protein sequence ID" value="KIX06248.1"/>
    <property type="molecule type" value="Genomic_DNA"/>
</dbReference>
<dbReference type="PROSITE" id="PS51257">
    <property type="entry name" value="PROKAR_LIPOPROTEIN"/>
    <property type="match status" value="1"/>
</dbReference>
<dbReference type="GO" id="GO:0008081">
    <property type="term" value="F:phosphoric diester hydrolase activity"/>
    <property type="evidence" value="ECO:0007669"/>
    <property type="project" value="TreeGrafter"/>
</dbReference>
<reference evidence="5 6" key="1">
    <citation type="submission" date="2015-01" db="EMBL/GenBank/DDBJ databases">
        <title>The Genome Sequence of Rhinocladiella mackenzie CBS 650.93.</title>
        <authorList>
            <consortium name="The Broad Institute Genomics Platform"/>
            <person name="Cuomo C."/>
            <person name="de Hoog S."/>
            <person name="Gorbushina A."/>
            <person name="Stielow B."/>
            <person name="Teixiera M."/>
            <person name="Abouelleil A."/>
            <person name="Chapman S.B."/>
            <person name="Priest M."/>
            <person name="Young S.K."/>
            <person name="Wortman J."/>
            <person name="Nusbaum C."/>
            <person name="Birren B."/>
        </authorList>
    </citation>
    <scope>NUCLEOTIDE SEQUENCE [LARGE SCALE GENOMIC DNA]</scope>
    <source>
        <strain evidence="5 6">CBS 650.93</strain>
    </source>
</reference>
<evidence type="ECO:0000313" key="5">
    <source>
        <dbReference type="EMBL" id="KIX06248.1"/>
    </source>
</evidence>
<feature type="domain" description="Calcineurin-like phosphoesterase" evidence="4">
    <location>
        <begin position="232"/>
        <end position="534"/>
    </location>
</feature>